<dbReference type="GO" id="GO:0005886">
    <property type="term" value="C:plasma membrane"/>
    <property type="evidence" value="ECO:0007669"/>
    <property type="project" value="UniProtKB-SubCell"/>
</dbReference>
<evidence type="ECO:0000256" key="6">
    <source>
        <dbReference type="ARBA" id="ARBA00022847"/>
    </source>
</evidence>
<dbReference type="InterPro" id="IPR001734">
    <property type="entry name" value="Na/solute_symporter"/>
</dbReference>
<dbReference type="AlphaFoldDB" id="A0A380WC67"/>
<evidence type="ECO:0000256" key="3">
    <source>
        <dbReference type="ARBA" id="ARBA00022448"/>
    </source>
</evidence>
<evidence type="ECO:0000256" key="9">
    <source>
        <dbReference type="ARBA" id="ARBA00023065"/>
    </source>
</evidence>
<feature type="transmembrane region" description="Helical" evidence="14">
    <location>
        <begin position="410"/>
        <end position="427"/>
    </location>
</feature>
<feature type="transmembrane region" description="Helical" evidence="14">
    <location>
        <begin position="386"/>
        <end position="403"/>
    </location>
</feature>
<feature type="transmembrane region" description="Helical" evidence="14">
    <location>
        <begin position="230"/>
        <end position="251"/>
    </location>
</feature>
<feature type="transmembrane region" description="Helical" evidence="14">
    <location>
        <begin position="153"/>
        <end position="175"/>
    </location>
</feature>
<proteinExistence type="inferred from homology"/>
<dbReference type="PANTHER" id="PTHR48086">
    <property type="entry name" value="SODIUM/PROLINE SYMPORTER-RELATED"/>
    <property type="match status" value="1"/>
</dbReference>
<comment type="subcellular location">
    <subcellularLocation>
        <location evidence="1">Cell membrane</location>
        <topology evidence="1">Multi-pass membrane protein</topology>
    </subcellularLocation>
</comment>
<evidence type="ECO:0000256" key="1">
    <source>
        <dbReference type="ARBA" id="ARBA00004651"/>
    </source>
</evidence>
<comment type="similarity">
    <text evidence="2 13">Belongs to the sodium:solute symporter (SSF) (TC 2.A.21) family.</text>
</comment>
<protein>
    <submittedName>
        <fullName evidence="15">Pantothenate permease</fullName>
    </submittedName>
</protein>
<evidence type="ECO:0000256" key="4">
    <source>
        <dbReference type="ARBA" id="ARBA00022475"/>
    </source>
</evidence>
<feature type="transmembrane region" description="Helical" evidence="14">
    <location>
        <begin position="80"/>
        <end position="101"/>
    </location>
</feature>
<evidence type="ECO:0000256" key="11">
    <source>
        <dbReference type="ARBA" id="ARBA00023201"/>
    </source>
</evidence>
<evidence type="ECO:0000256" key="2">
    <source>
        <dbReference type="ARBA" id="ARBA00006434"/>
    </source>
</evidence>
<feature type="transmembrane region" description="Helical" evidence="14">
    <location>
        <begin position="6"/>
        <end position="28"/>
    </location>
</feature>
<evidence type="ECO:0000256" key="12">
    <source>
        <dbReference type="ARBA" id="ARBA00033708"/>
    </source>
</evidence>
<feature type="transmembrane region" description="Helical" evidence="14">
    <location>
        <begin position="308"/>
        <end position="337"/>
    </location>
</feature>
<keyword evidence="7 14" id="KW-1133">Transmembrane helix</keyword>
<comment type="catalytic activity">
    <reaction evidence="12">
        <text>L-proline(in) + Na(+)(in) = L-proline(out) + Na(+)(out)</text>
        <dbReference type="Rhea" id="RHEA:28967"/>
        <dbReference type="ChEBI" id="CHEBI:29101"/>
        <dbReference type="ChEBI" id="CHEBI:60039"/>
    </reaction>
</comment>
<dbReference type="RefSeq" id="WP_002716810.1">
    <property type="nucleotide sequence ID" value="NZ_UFSI01000001.1"/>
</dbReference>
<keyword evidence="6" id="KW-0769">Symport</keyword>
<feature type="transmembrane region" description="Helical" evidence="14">
    <location>
        <begin position="187"/>
        <end position="210"/>
    </location>
</feature>
<organism evidence="15 16">
    <name type="scientific">Afipia felis</name>
    <name type="common">Cat scratch disease bacillus</name>
    <dbReference type="NCBI Taxonomy" id="1035"/>
    <lineage>
        <taxon>Bacteria</taxon>
        <taxon>Pseudomonadati</taxon>
        <taxon>Pseudomonadota</taxon>
        <taxon>Alphaproteobacteria</taxon>
        <taxon>Hyphomicrobiales</taxon>
        <taxon>Nitrobacteraceae</taxon>
        <taxon>Afipia</taxon>
    </lineage>
</organism>
<evidence type="ECO:0000256" key="14">
    <source>
        <dbReference type="SAM" id="Phobius"/>
    </source>
</evidence>
<dbReference type="Proteomes" id="UP000254343">
    <property type="component" value="Unassembled WGS sequence"/>
</dbReference>
<keyword evidence="4" id="KW-1003">Cell membrane</keyword>
<dbReference type="Gene3D" id="1.20.1730.10">
    <property type="entry name" value="Sodium/glucose cotransporter"/>
    <property type="match status" value="1"/>
</dbReference>
<evidence type="ECO:0000256" key="7">
    <source>
        <dbReference type="ARBA" id="ARBA00022989"/>
    </source>
</evidence>
<dbReference type="InterPro" id="IPR038377">
    <property type="entry name" value="Na/Glc_symporter_sf"/>
</dbReference>
<feature type="transmembrane region" description="Helical" evidence="14">
    <location>
        <begin position="433"/>
        <end position="457"/>
    </location>
</feature>
<evidence type="ECO:0000256" key="10">
    <source>
        <dbReference type="ARBA" id="ARBA00023136"/>
    </source>
</evidence>
<keyword evidence="10 14" id="KW-0472">Membrane</keyword>
<dbReference type="CDD" id="cd10322">
    <property type="entry name" value="SLC5sbd"/>
    <property type="match status" value="1"/>
</dbReference>
<dbReference type="OrthoDB" id="3651542at2"/>
<evidence type="ECO:0000256" key="13">
    <source>
        <dbReference type="RuleBase" id="RU362091"/>
    </source>
</evidence>
<feature type="transmembrane region" description="Helical" evidence="14">
    <location>
        <begin position="358"/>
        <end position="374"/>
    </location>
</feature>
<feature type="transmembrane region" description="Helical" evidence="14">
    <location>
        <begin position="263"/>
        <end position="288"/>
    </location>
</feature>
<evidence type="ECO:0000256" key="5">
    <source>
        <dbReference type="ARBA" id="ARBA00022692"/>
    </source>
</evidence>
<feature type="transmembrane region" description="Helical" evidence="14">
    <location>
        <begin position="40"/>
        <end position="60"/>
    </location>
</feature>
<evidence type="ECO:0000313" key="16">
    <source>
        <dbReference type="Proteomes" id="UP000254343"/>
    </source>
</evidence>
<keyword evidence="3" id="KW-0813">Transport</keyword>
<feature type="transmembrane region" description="Helical" evidence="14">
    <location>
        <begin position="122"/>
        <end position="141"/>
    </location>
</feature>
<dbReference type="GO" id="GO:0015293">
    <property type="term" value="F:symporter activity"/>
    <property type="evidence" value="ECO:0007669"/>
    <property type="project" value="UniProtKB-KW"/>
</dbReference>
<evidence type="ECO:0000256" key="8">
    <source>
        <dbReference type="ARBA" id="ARBA00023053"/>
    </source>
</evidence>
<reference evidence="15 16" key="1">
    <citation type="submission" date="2018-06" db="EMBL/GenBank/DDBJ databases">
        <authorList>
            <consortium name="Pathogen Informatics"/>
            <person name="Doyle S."/>
        </authorList>
    </citation>
    <scope>NUCLEOTIDE SEQUENCE [LARGE SCALE GENOMIC DNA]</scope>
    <source>
        <strain evidence="15 16">NCTC12722</strain>
    </source>
</reference>
<keyword evidence="11" id="KW-0739">Sodium transport</keyword>
<name>A0A380WC67_AFIFE</name>
<keyword evidence="9" id="KW-0406">Ion transport</keyword>
<dbReference type="PROSITE" id="PS50283">
    <property type="entry name" value="NA_SOLUT_SYMP_3"/>
    <property type="match status" value="1"/>
</dbReference>
<keyword evidence="5 14" id="KW-0812">Transmembrane</keyword>
<dbReference type="GO" id="GO:0006814">
    <property type="term" value="P:sodium ion transport"/>
    <property type="evidence" value="ECO:0007669"/>
    <property type="project" value="UniProtKB-KW"/>
</dbReference>
<keyword evidence="8" id="KW-0915">Sodium</keyword>
<gene>
    <name evidence="15" type="primary">panF</name>
    <name evidence="15" type="ORF">NCTC12722_03201</name>
</gene>
<evidence type="ECO:0000313" key="15">
    <source>
        <dbReference type="EMBL" id="SUU85983.1"/>
    </source>
</evidence>
<dbReference type="InterPro" id="IPR050277">
    <property type="entry name" value="Sodium:Solute_Symporter"/>
</dbReference>
<dbReference type="EMBL" id="UIGB01000001">
    <property type="protein sequence ID" value="SUU85983.1"/>
    <property type="molecule type" value="Genomic_DNA"/>
</dbReference>
<dbReference type="PANTHER" id="PTHR48086:SF3">
    <property type="entry name" value="SODIUM_PROLINE SYMPORTER"/>
    <property type="match status" value="1"/>
</dbReference>
<accession>A0A380WC67</accession>
<sequence>MRGFDLNNTAIVVGMVVTYIGFATWLTIRYRAKTNSDFNVAARSVPAFIIGVLMMSEFIGAKSTIGAAQTAFEKGAAASWAVLSVAVGFPLFGLLLGRKLYNSGEYTISAAIAKKYGRSTQLTVSVIMIYALLLVNVGYYVGGAASVSTSLHISFAAAAVLTAVISTFYCAVGGLKSTAYVSVLHTAVKYIGVIIVLVVALIMTKGFGPMVAKLPSYYFTWDGKIGASTIIAWAIANVGAIFSTQYIIQAISALKGPSQVRNACYVAGILCVPISFALGIIGVCAKYLFPDMKSLYALPIFLDHMSPWLSGIVTVSLVASVLVGVSSISIGIAALIVRDFYVPMFKPTEEKELRMSRLLAVPIGFLPLLFVFYAPEVLHLSFFTRALRLAISIVAMIGFYLPFFGSNRGATMGLIGATVTTTVWYLLGDPFGIDNIYIALVTPAVVMMTEAAVGYLFGSGLSSNTARQIQGGDAA</sequence>
<dbReference type="Pfam" id="PF00474">
    <property type="entry name" value="SSF"/>
    <property type="match status" value="1"/>
</dbReference>